<dbReference type="Gene3D" id="2.170.270.10">
    <property type="entry name" value="SET domain"/>
    <property type="match status" value="1"/>
</dbReference>
<feature type="compositionally biased region" description="Low complexity" evidence="1">
    <location>
        <begin position="74"/>
        <end position="90"/>
    </location>
</feature>
<dbReference type="Pfam" id="PF00856">
    <property type="entry name" value="SET"/>
    <property type="match status" value="1"/>
</dbReference>
<dbReference type="VEuPathDB" id="FungiDB:Bcin02g00750"/>
<dbReference type="CDD" id="cd20071">
    <property type="entry name" value="SET_SMYD"/>
    <property type="match status" value="1"/>
</dbReference>
<feature type="region of interest" description="Disordered" evidence="1">
    <location>
        <begin position="74"/>
        <end position="101"/>
    </location>
</feature>
<accession>A0A384J7M6</accession>
<reference evidence="3 4" key="1">
    <citation type="journal article" date="2011" name="PLoS Genet.">
        <title>Genomic analysis of the necrotrophic fungal pathogens Sclerotinia sclerotiorum and Botrytis cinerea.</title>
        <authorList>
            <person name="Amselem J."/>
            <person name="Cuomo C.A."/>
            <person name="van Kan J.A."/>
            <person name="Viaud M."/>
            <person name="Benito E.P."/>
            <person name="Couloux A."/>
            <person name="Coutinho P.M."/>
            <person name="de Vries R.P."/>
            <person name="Dyer P.S."/>
            <person name="Fillinger S."/>
            <person name="Fournier E."/>
            <person name="Gout L."/>
            <person name="Hahn M."/>
            <person name="Kohn L."/>
            <person name="Lapalu N."/>
            <person name="Plummer K.M."/>
            <person name="Pradier J.M."/>
            <person name="Quevillon E."/>
            <person name="Sharon A."/>
            <person name="Simon A."/>
            <person name="ten Have A."/>
            <person name="Tudzynski B."/>
            <person name="Tudzynski P."/>
            <person name="Wincker P."/>
            <person name="Andrew M."/>
            <person name="Anthouard V."/>
            <person name="Beever R.E."/>
            <person name="Beffa R."/>
            <person name="Benoit I."/>
            <person name="Bouzid O."/>
            <person name="Brault B."/>
            <person name="Chen Z."/>
            <person name="Choquer M."/>
            <person name="Collemare J."/>
            <person name="Cotton P."/>
            <person name="Danchin E.G."/>
            <person name="Da Silva C."/>
            <person name="Gautier A."/>
            <person name="Giraud C."/>
            <person name="Giraud T."/>
            <person name="Gonzalez C."/>
            <person name="Grossetete S."/>
            <person name="Guldener U."/>
            <person name="Henrissat B."/>
            <person name="Howlett B.J."/>
            <person name="Kodira C."/>
            <person name="Kretschmer M."/>
            <person name="Lappartient A."/>
            <person name="Leroch M."/>
            <person name="Levis C."/>
            <person name="Mauceli E."/>
            <person name="Neuveglise C."/>
            <person name="Oeser B."/>
            <person name="Pearson M."/>
            <person name="Poulain J."/>
            <person name="Poussereau N."/>
            <person name="Quesneville H."/>
            <person name="Rascle C."/>
            <person name="Schumacher J."/>
            <person name="Segurens B."/>
            <person name="Sexton A."/>
            <person name="Silva E."/>
            <person name="Sirven C."/>
            <person name="Soanes D.M."/>
            <person name="Talbot N.J."/>
            <person name="Templeton M."/>
            <person name="Yandava C."/>
            <person name="Yarden O."/>
            <person name="Zeng Q."/>
            <person name="Rollins J.A."/>
            <person name="Lebrun M.H."/>
            <person name="Dickman M."/>
        </authorList>
    </citation>
    <scope>NUCLEOTIDE SEQUENCE [LARGE SCALE GENOMIC DNA]</scope>
    <source>
        <strain evidence="3 4">B05.10</strain>
    </source>
</reference>
<evidence type="ECO:0000313" key="4">
    <source>
        <dbReference type="Proteomes" id="UP000001798"/>
    </source>
</evidence>
<reference evidence="3 4" key="2">
    <citation type="journal article" date="2012" name="Eukaryot. Cell">
        <title>Genome update of Botrytis cinerea strains B05.10 and T4.</title>
        <authorList>
            <person name="Staats M."/>
            <person name="van Kan J.A."/>
        </authorList>
    </citation>
    <scope>NUCLEOTIDE SEQUENCE [LARGE SCALE GENOMIC DNA]</scope>
    <source>
        <strain evidence="3 4">B05.10</strain>
    </source>
</reference>
<gene>
    <name evidence="3" type="ORF">BCIN_02g00750</name>
</gene>
<dbReference type="InterPro" id="IPR046341">
    <property type="entry name" value="SET_dom_sf"/>
</dbReference>
<dbReference type="OrthoDB" id="1028014at2759"/>
<dbReference type="Gene3D" id="1.10.220.160">
    <property type="match status" value="1"/>
</dbReference>
<reference evidence="3 4" key="3">
    <citation type="journal article" date="2017" name="Mol. Plant Pathol.">
        <title>A gapless genome sequence of the fungus Botrytis cinerea.</title>
        <authorList>
            <person name="Van Kan J.A."/>
            <person name="Stassen J.H."/>
            <person name="Mosbach A."/>
            <person name="Van Der Lee T.A."/>
            <person name="Faino L."/>
            <person name="Farmer A.D."/>
            <person name="Papasotiriou D.G."/>
            <person name="Zhou S."/>
            <person name="Seidl M.F."/>
            <person name="Cottam E."/>
            <person name="Edel D."/>
            <person name="Hahn M."/>
            <person name="Schwartz D.C."/>
            <person name="Dietrich R.A."/>
            <person name="Widdison S."/>
            <person name="Scalliet G."/>
        </authorList>
    </citation>
    <scope>NUCLEOTIDE SEQUENCE [LARGE SCALE GENOMIC DNA]</scope>
    <source>
        <strain evidence="3 4">B05.10</strain>
    </source>
</reference>
<dbReference type="KEGG" id="bfu:BCIN_02g00750"/>
<feature type="domain" description="SET" evidence="2">
    <location>
        <begin position="154"/>
        <end position="312"/>
    </location>
</feature>
<evidence type="ECO:0000256" key="1">
    <source>
        <dbReference type="SAM" id="MobiDB-lite"/>
    </source>
</evidence>
<dbReference type="SUPFAM" id="SSF82199">
    <property type="entry name" value="SET domain"/>
    <property type="match status" value="1"/>
</dbReference>
<dbReference type="AlphaFoldDB" id="A0A384J7M6"/>
<name>A0A384J7M6_BOTFB</name>
<dbReference type="InterPro" id="IPR001214">
    <property type="entry name" value="SET_dom"/>
</dbReference>
<dbReference type="RefSeq" id="XP_024546846.1">
    <property type="nucleotide sequence ID" value="XM_024691076.1"/>
</dbReference>
<evidence type="ECO:0000313" key="3">
    <source>
        <dbReference type="EMBL" id="ATZ46698.1"/>
    </source>
</evidence>
<sequence length="479" mass="52646">MHYSTLIATMSLIAFSNAKSNVQFDTLNPLSYAQCSSSILSSSYSVCPSNLQLSQNKHYPSKSSELLSIDSDEFNSNSSKSSTPSPWQYSPVCSNTTSTSPKTPQFCVYTSTTFASGRGISLLTTPKIASKIASLPAFTSPTPFKPLFNSLNPAPFEVRELPGRGMGVIATRPIRRGTILFAYPTIGIYHNSAFPRLHNSSSSSQNHTHSSLFSLSASQLPPSSSNLLYSLAAHEPHRQLPNGEGVIGRLNTNTFGEDFLGQEHSIVVPETARLNHDCRPNANYYFDAKTLMHYTVAGREIPAGEEITITYTNPLIPSGARRAALHRSWGFHCTCTHCLLPTPQRQHSNHLILTLLSLHSSLEYNISSPLPPSDFLSKSLYLIELYRIENLQSHIGDAYRSAALAYSCLGMEWETRMYVELAMEVVGGSEGWRGEGMRELRRWVGGREGVRGHWSWGRGLGAQGKGNCGCGDRNGKDEL</sequence>
<dbReference type="EMBL" id="CP009806">
    <property type="protein sequence ID" value="ATZ46698.1"/>
    <property type="molecule type" value="Genomic_DNA"/>
</dbReference>
<dbReference type="InterPro" id="IPR053185">
    <property type="entry name" value="SET_domain_protein"/>
</dbReference>
<dbReference type="PROSITE" id="PS50280">
    <property type="entry name" value="SET"/>
    <property type="match status" value="1"/>
</dbReference>
<dbReference type="GeneID" id="5436476"/>
<evidence type="ECO:0000259" key="2">
    <source>
        <dbReference type="PROSITE" id="PS50280"/>
    </source>
</evidence>
<dbReference type="SMART" id="SM00317">
    <property type="entry name" value="SET"/>
    <property type="match status" value="1"/>
</dbReference>
<feature type="compositionally biased region" description="Polar residues" evidence="1">
    <location>
        <begin position="91"/>
        <end position="101"/>
    </location>
</feature>
<organism evidence="3 4">
    <name type="scientific">Botryotinia fuckeliana (strain B05.10)</name>
    <name type="common">Noble rot fungus</name>
    <name type="synonym">Botrytis cinerea</name>
    <dbReference type="NCBI Taxonomy" id="332648"/>
    <lineage>
        <taxon>Eukaryota</taxon>
        <taxon>Fungi</taxon>
        <taxon>Dikarya</taxon>
        <taxon>Ascomycota</taxon>
        <taxon>Pezizomycotina</taxon>
        <taxon>Leotiomycetes</taxon>
        <taxon>Helotiales</taxon>
        <taxon>Sclerotiniaceae</taxon>
        <taxon>Botrytis</taxon>
    </lineage>
</organism>
<dbReference type="Proteomes" id="UP000001798">
    <property type="component" value="Chromosome 2"/>
</dbReference>
<keyword evidence="4" id="KW-1185">Reference proteome</keyword>
<dbReference type="PANTHER" id="PTHR47332:SF6">
    <property type="entry name" value="SET DOMAIN-CONTAINING PROTEIN"/>
    <property type="match status" value="1"/>
</dbReference>
<proteinExistence type="predicted"/>
<dbReference type="PANTHER" id="PTHR47332">
    <property type="entry name" value="SET DOMAIN-CONTAINING PROTEIN 5"/>
    <property type="match status" value="1"/>
</dbReference>
<protein>
    <recommendedName>
        <fullName evidence="2">SET domain-containing protein</fullName>
    </recommendedName>
</protein>